<sequence length="152" mass="16922">MALLAAPRTAPRTASSVSLSGQQRSDVISALYPLANGALQFQQLVSSAAFYLLIRTYFAASLIAAASLLASKSIAWRSFLVSRILVARMVALSRHVAWSLWDCKPSRRFRKRLEFELYTMLVGPGGNAVLLLIFWPGWTLAFLIWALWRFTG</sequence>
<dbReference type="Proteomes" id="UP001628179">
    <property type="component" value="Unassembled WGS sequence"/>
</dbReference>
<keyword evidence="1 2" id="KW-0812">Transmembrane</keyword>
<evidence type="ECO:0000313" key="2">
    <source>
        <dbReference type="EMBL" id="GAB1318565.1"/>
    </source>
</evidence>
<dbReference type="GeneID" id="98179517"/>
<accession>A0ABQ0GLI6</accession>
<dbReference type="RefSeq" id="XP_070920295.1">
    <property type="nucleotide sequence ID" value="XM_071064194.1"/>
</dbReference>
<feature type="transmembrane region" description="Helical" evidence="1">
    <location>
        <begin position="48"/>
        <end position="68"/>
    </location>
</feature>
<gene>
    <name evidence="2" type="ORF">MFIFM68171_08775</name>
</gene>
<proteinExistence type="predicted"/>
<keyword evidence="3" id="KW-1185">Reference proteome</keyword>
<organism evidence="2 3">
    <name type="scientific">Madurella fahalii</name>
    <dbReference type="NCBI Taxonomy" id="1157608"/>
    <lineage>
        <taxon>Eukaryota</taxon>
        <taxon>Fungi</taxon>
        <taxon>Dikarya</taxon>
        <taxon>Ascomycota</taxon>
        <taxon>Pezizomycotina</taxon>
        <taxon>Sordariomycetes</taxon>
        <taxon>Sordariomycetidae</taxon>
        <taxon>Sordariales</taxon>
        <taxon>Sordariales incertae sedis</taxon>
        <taxon>Madurella</taxon>
    </lineage>
</organism>
<name>A0ABQ0GLI6_9PEZI</name>
<feature type="transmembrane region" description="Helical" evidence="1">
    <location>
        <begin position="121"/>
        <end position="148"/>
    </location>
</feature>
<evidence type="ECO:0000256" key="1">
    <source>
        <dbReference type="SAM" id="Phobius"/>
    </source>
</evidence>
<protein>
    <submittedName>
        <fullName evidence="2">ABC transmembrane type-1 domain-containing protein</fullName>
    </submittedName>
</protein>
<evidence type="ECO:0000313" key="3">
    <source>
        <dbReference type="Proteomes" id="UP001628179"/>
    </source>
</evidence>
<keyword evidence="1" id="KW-1133">Transmembrane helix</keyword>
<keyword evidence="1" id="KW-0472">Membrane</keyword>
<reference evidence="2 3" key="1">
    <citation type="submission" date="2024-09" db="EMBL/GenBank/DDBJ databases">
        <title>Itraconazole resistance in Madurella fahalii resulting from another homologue of gene encoding cytochrome P450 14-alpha sterol demethylase (CYP51).</title>
        <authorList>
            <person name="Yoshioka I."/>
            <person name="Fahal A.H."/>
            <person name="Kaneko S."/>
            <person name="Yaguchi T."/>
        </authorList>
    </citation>
    <scope>NUCLEOTIDE SEQUENCE [LARGE SCALE GENOMIC DNA]</scope>
    <source>
        <strain evidence="2 3">IFM 68171</strain>
    </source>
</reference>
<comment type="caution">
    <text evidence="2">The sequence shown here is derived from an EMBL/GenBank/DDBJ whole genome shotgun (WGS) entry which is preliminary data.</text>
</comment>
<dbReference type="EMBL" id="BAAFSV010000005">
    <property type="protein sequence ID" value="GAB1318565.1"/>
    <property type="molecule type" value="Genomic_DNA"/>
</dbReference>